<dbReference type="Proteomes" id="UP000648187">
    <property type="component" value="Unassembled WGS sequence"/>
</dbReference>
<proteinExistence type="predicted"/>
<organism evidence="2 3">
    <name type="scientific">Spodoptera exigua</name>
    <name type="common">Beet armyworm</name>
    <name type="synonym">Noctua fulgens</name>
    <dbReference type="NCBI Taxonomy" id="7107"/>
    <lineage>
        <taxon>Eukaryota</taxon>
        <taxon>Metazoa</taxon>
        <taxon>Ecdysozoa</taxon>
        <taxon>Arthropoda</taxon>
        <taxon>Hexapoda</taxon>
        <taxon>Insecta</taxon>
        <taxon>Pterygota</taxon>
        <taxon>Neoptera</taxon>
        <taxon>Endopterygota</taxon>
        <taxon>Lepidoptera</taxon>
        <taxon>Glossata</taxon>
        <taxon>Ditrysia</taxon>
        <taxon>Noctuoidea</taxon>
        <taxon>Noctuidae</taxon>
        <taxon>Amphipyrinae</taxon>
        <taxon>Spodoptera</taxon>
    </lineage>
</organism>
<sequence>MTLRTPRRRISPRTKRRYRAIREFFRRALGSSSQPDIKISSSIALNVTDLKRKIVGLEQQLDEVNRHCKDITCFDCSRRESESCLRSEARNIRESESSNPSEGKHLRELDSCNPSEEKFVRNSNSYILADAKNEIDTIEEQTETSYEKKLNGTETKFLYKSSDGNYIKSKESENVCNIQDAIDAKQTQDLLDEYGRHITKVKNKKSKLNRSNDHSAKLHKHKARSVYDNIASANSTCSFRSLTEPRMVRSSSPGYSGRHKDRNYSLEYAEAAPSRTHKDKKYREHMKRNKIELQKDYYEQRPLKARKNKNQNRELDQDFIADIIRRQYKPVKMFDRKQSDLSQISAPVCRDQEFPSIREDIQEGTELCSCCYDVTKHRTKYSDLSEMRSICDTRLYSSKRHSRGKRRRIPIEVYDNSDLYDLIPVKEKSSPKTRRKFVEDTMIPYEYYREVPPSPRTLRPKLNLKAQYNTEFEDYMKHAVRKASPHKQRRRRERLDVESDITSVADPKLNKGQLLKTHKNMTCQVEDEDLCQRQQDNATAISLQYPSYTNDQVNATIETTFNKTEEIEMPVDKTDKALCEIKDILQNFLHEIKKETTASQCDKSEISSKDETVENNNINENSTKITGSRMPNSRHSISYNVGCNPSPYMTPFQNPCCYPMMPVCPVNYPISMQSGFMIPSQSYTCTNCVNAPKEPVHTDHCCNKNATTTGTCNTETCHTETEKLIKEIYKFVAQSPNKKKESSVSDRNEARNVGTKMLTSRSVGESSKMSKHDAKVGTAPLRCYSKSCEAIGSRNDSEDYSSQTNPTYSDTVLEKISLEVTQSTIESEMEDIIASEGKDKRNKFSKVLRSFGMFKKKKKDVIEELSESGSVIDVPVKPISQRAPYQQEITNYMMHEPEYYHPPPLTSYYQRPHEYHPDYNPPYNPGLPEYQPPPPIHDYYGPRMPYPGTAEQASAPPLHPKERPTAPPYLSSYDSPYKPMQQPQVPLCLKEIEVKSIGTQSERKMSIFRKIKKKMQPLQPLSHTPPIPQSSDDDNYQKTCSTQTQVAEAKFAPVTKPFFNWKKLQSKAMMGNGSVDVDPMKKFTAIAQKELAENDLKIRRAMMKKLFNKRNPFSSKNLVMQTLLGKDKPHYIEPPVMFKPKLFL</sequence>
<protein>
    <submittedName>
        <fullName evidence="2">Uncharacterized protein</fullName>
    </submittedName>
</protein>
<gene>
    <name evidence="2" type="ORF">HW555_009961</name>
</gene>
<evidence type="ECO:0000313" key="3">
    <source>
        <dbReference type="Proteomes" id="UP000648187"/>
    </source>
</evidence>
<dbReference type="EMBL" id="JACKWZ010000233">
    <property type="protein sequence ID" value="KAF9411188.1"/>
    <property type="molecule type" value="Genomic_DNA"/>
</dbReference>
<reference evidence="2" key="1">
    <citation type="submission" date="2020-08" db="EMBL/GenBank/DDBJ databases">
        <title>Spodoptera exigua strain:BAW_Kor-Di-RS1 Genome sequencing and assembly.</title>
        <authorList>
            <person name="Kim J."/>
            <person name="Nam H.Y."/>
            <person name="Kwon M."/>
            <person name="Choi J.H."/>
            <person name="Cho S.R."/>
            <person name="Kim G.-H."/>
        </authorList>
    </citation>
    <scope>NUCLEOTIDE SEQUENCE</scope>
    <source>
        <strain evidence="2">BAW_Kor-Di-RS1</strain>
        <tissue evidence="2">Whole-body</tissue>
    </source>
</reference>
<evidence type="ECO:0000256" key="1">
    <source>
        <dbReference type="SAM" id="MobiDB-lite"/>
    </source>
</evidence>
<comment type="caution">
    <text evidence="2">The sequence shown here is derived from an EMBL/GenBank/DDBJ whole genome shotgun (WGS) entry which is preliminary data.</text>
</comment>
<name>A0A835L316_SPOEX</name>
<feature type="region of interest" description="Disordered" evidence="1">
    <location>
        <begin position="90"/>
        <end position="109"/>
    </location>
</feature>
<feature type="region of interest" description="Disordered" evidence="1">
    <location>
        <begin position="945"/>
        <end position="965"/>
    </location>
</feature>
<evidence type="ECO:0000313" key="2">
    <source>
        <dbReference type="EMBL" id="KAF9411188.1"/>
    </source>
</evidence>
<feature type="region of interest" description="Disordered" evidence="1">
    <location>
        <begin position="1017"/>
        <end position="1037"/>
    </location>
</feature>
<keyword evidence="3" id="KW-1185">Reference proteome</keyword>
<dbReference type="AlphaFoldDB" id="A0A835L316"/>
<accession>A0A835L316</accession>